<sequence length="25" mass="2987">MTLKRLTLHARAGSSVLNAYRMWFY</sequence>
<reference evidence="1" key="2">
    <citation type="journal article" date="2015" name="Fish Shellfish Immunol.">
        <title>Early steps in the European eel (Anguilla anguilla)-Vibrio vulnificus interaction in the gills: Role of the RtxA13 toxin.</title>
        <authorList>
            <person name="Callol A."/>
            <person name="Pajuelo D."/>
            <person name="Ebbesson L."/>
            <person name="Teles M."/>
            <person name="MacKenzie S."/>
            <person name="Amaro C."/>
        </authorList>
    </citation>
    <scope>NUCLEOTIDE SEQUENCE</scope>
</reference>
<name>A0A0E9QPU3_ANGAN</name>
<protein>
    <submittedName>
        <fullName evidence="1">Uncharacterized protein</fullName>
    </submittedName>
</protein>
<accession>A0A0E9QPU3</accession>
<proteinExistence type="predicted"/>
<organism evidence="1">
    <name type="scientific">Anguilla anguilla</name>
    <name type="common">European freshwater eel</name>
    <name type="synonym">Muraena anguilla</name>
    <dbReference type="NCBI Taxonomy" id="7936"/>
    <lineage>
        <taxon>Eukaryota</taxon>
        <taxon>Metazoa</taxon>
        <taxon>Chordata</taxon>
        <taxon>Craniata</taxon>
        <taxon>Vertebrata</taxon>
        <taxon>Euteleostomi</taxon>
        <taxon>Actinopterygii</taxon>
        <taxon>Neopterygii</taxon>
        <taxon>Teleostei</taxon>
        <taxon>Anguilliformes</taxon>
        <taxon>Anguillidae</taxon>
        <taxon>Anguilla</taxon>
    </lineage>
</organism>
<dbReference type="AlphaFoldDB" id="A0A0E9QPU3"/>
<dbReference type="EMBL" id="GBXM01090080">
    <property type="protein sequence ID" value="JAH18497.1"/>
    <property type="molecule type" value="Transcribed_RNA"/>
</dbReference>
<evidence type="ECO:0000313" key="1">
    <source>
        <dbReference type="EMBL" id="JAH18497.1"/>
    </source>
</evidence>
<reference evidence="1" key="1">
    <citation type="submission" date="2014-11" db="EMBL/GenBank/DDBJ databases">
        <authorList>
            <person name="Amaro Gonzalez C."/>
        </authorList>
    </citation>
    <scope>NUCLEOTIDE SEQUENCE</scope>
</reference>